<evidence type="ECO:0008006" key="3">
    <source>
        <dbReference type="Google" id="ProtNLM"/>
    </source>
</evidence>
<dbReference type="Pfam" id="PF14076">
    <property type="entry name" value="DUF4258"/>
    <property type="match status" value="1"/>
</dbReference>
<gene>
    <name evidence="1" type="ORF">A2803_02260</name>
</gene>
<proteinExistence type="predicted"/>
<evidence type="ECO:0000313" key="1">
    <source>
        <dbReference type="EMBL" id="OGM31536.1"/>
    </source>
</evidence>
<dbReference type="AlphaFoldDB" id="A0A1F7YW09"/>
<accession>A0A1F7YW09</accession>
<organism evidence="1 2">
    <name type="scientific">Candidatus Woesebacteria bacterium RIFCSPHIGHO2_01_FULL_44_21</name>
    <dbReference type="NCBI Taxonomy" id="1802503"/>
    <lineage>
        <taxon>Bacteria</taxon>
        <taxon>Candidatus Woeseibacteriota</taxon>
    </lineage>
</organism>
<protein>
    <recommendedName>
        <fullName evidence="3">DUF4258 domain-containing protein</fullName>
    </recommendedName>
</protein>
<dbReference type="InterPro" id="IPR025354">
    <property type="entry name" value="DUF4258"/>
</dbReference>
<evidence type="ECO:0000313" key="2">
    <source>
        <dbReference type="Proteomes" id="UP000178870"/>
    </source>
</evidence>
<sequence>MRNYKDLIFTNHALARLKERGLSEGDAWATWKNPDQSEYAKAKGAWIYYKIYGNTKIEVVAKQNDKKEWIVLSVWSRPV</sequence>
<reference evidence="1 2" key="1">
    <citation type="journal article" date="2016" name="Nat. Commun.">
        <title>Thousands of microbial genomes shed light on interconnected biogeochemical processes in an aquifer system.</title>
        <authorList>
            <person name="Anantharaman K."/>
            <person name="Brown C.T."/>
            <person name="Hug L.A."/>
            <person name="Sharon I."/>
            <person name="Castelle C.J."/>
            <person name="Probst A.J."/>
            <person name="Thomas B.C."/>
            <person name="Singh A."/>
            <person name="Wilkins M.J."/>
            <person name="Karaoz U."/>
            <person name="Brodie E.L."/>
            <person name="Williams K.H."/>
            <person name="Hubbard S.S."/>
            <person name="Banfield J.F."/>
        </authorList>
    </citation>
    <scope>NUCLEOTIDE SEQUENCE [LARGE SCALE GENOMIC DNA]</scope>
</reference>
<dbReference type="Proteomes" id="UP000178870">
    <property type="component" value="Unassembled WGS sequence"/>
</dbReference>
<comment type="caution">
    <text evidence="1">The sequence shown here is derived from an EMBL/GenBank/DDBJ whole genome shotgun (WGS) entry which is preliminary data.</text>
</comment>
<dbReference type="EMBL" id="MGGP01000024">
    <property type="protein sequence ID" value="OGM31536.1"/>
    <property type="molecule type" value="Genomic_DNA"/>
</dbReference>
<name>A0A1F7YW09_9BACT</name>